<protein>
    <recommendedName>
        <fullName evidence="2">DUF2470 domain-containing protein</fullName>
    </recommendedName>
</protein>
<keyword evidence="1" id="KW-1133">Transmembrane helix</keyword>
<gene>
    <name evidence="3" type="ORF">LTR36_010769</name>
</gene>
<dbReference type="Proteomes" id="UP001324427">
    <property type="component" value="Unassembled WGS sequence"/>
</dbReference>
<evidence type="ECO:0000313" key="3">
    <source>
        <dbReference type="EMBL" id="KAK4548049.1"/>
    </source>
</evidence>
<dbReference type="InterPro" id="IPR037119">
    <property type="entry name" value="Haem_oxidase_HugZ-like_sf"/>
</dbReference>
<keyword evidence="4" id="KW-1185">Reference proteome</keyword>
<dbReference type="PANTHER" id="PTHR37783:SF1">
    <property type="entry name" value="MEMBRANE PROTEIN, PUTATIVE (AFU_ORTHOLOGUE AFUA_1G04315)-RELATED"/>
    <property type="match status" value="1"/>
</dbReference>
<name>A0AAV9JRH4_9PEZI</name>
<dbReference type="SUPFAM" id="SSF50475">
    <property type="entry name" value="FMN-binding split barrel"/>
    <property type="match status" value="1"/>
</dbReference>
<feature type="transmembrane region" description="Helical" evidence="1">
    <location>
        <begin position="185"/>
        <end position="203"/>
    </location>
</feature>
<sequence>MAEQEAKDNAAKGRIITHMNDDHHDSIIRYLEYYSKLPSWQAYDGRVSGIDLNGMTLICRSKTYRIPFDPPMGSYREARERVVEMDKEALAGLGQSDITVKEFLPPTGLYALEFAIILATFLGYSQRWWFAKGQVVEQYLGSGFASFSWAIQPYLITFMLVLHAAEMAYFMQNKLKKHAVNPRTSLFWIWSATTFIEGVFAFRRFNGLVQKKREEKAKQKH</sequence>
<dbReference type="PANTHER" id="PTHR37783">
    <property type="entry name" value="MEMBRANE PROTEIN, PUTATIVE (AFU_ORTHOLOGUE AFUA_1G04315)-RELATED"/>
    <property type="match status" value="1"/>
</dbReference>
<comment type="caution">
    <text evidence="3">The sequence shown here is derived from an EMBL/GenBank/DDBJ whole genome shotgun (WGS) entry which is preliminary data.</text>
</comment>
<keyword evidence="1" id="KW-0472">Membrane</keyword>
<evidence type="ECO:0000256" key="1">
    <source>
        <dbReference type="SAM" id="Phobius"/>
    </source>
</evidence>
<feature type="transmembrane region" description="Helical" evidence="1">
    <location>
        <begin position="103"/>
        <end position="124"/>
    </location>
</feature>
<proteinExistence type="predicted"/>
<accession>A0AAV9JRH4</accession>
<dbReference type="InterPro" id="IPR019595">
    <property type="entry name" value="DUF2470"/>
</dbReference>
<evidence type="ECO:0000313" key="4">
    <source>
        <dbReference type="Proteomes" id="UP001324427"/>
    </source>
</evidence>
<feature type="transmembrane region" description="Helical" evidence="1">
    <location>
        <begin position="144"/>
        <end position="165"/>
    </location>
</feature>
<dbReference type="AlphaFoldDB" id="A0AAV9JRH4"/>
<feature type="domain" description="DUF2470" evidence="2">
    <location>
        <begin position="13"/>
        <end position="85"/>
    </location>
</feature>
<keyword evidence="1" id="KW-0812">Transmembrane</keyword>
<dbReference type="Pfam" id="PF10615">
    <property type="entry name" value="DUF2470"/>
    <property type="match status" value="1"/>
</dbReference>
<organism evidence="3 4">
    <name type="scientific">Oleoguttula mirabilis</name>
    <dbReference type="NCBI Taxonomy" id="1507867"/>
    <lineage>
        <taxon>Eukaryota</taxon>
        <taxon>Fungi</taxon>
        <taxon>Dikarya</taxon>
        <taxon>Ascomycota</taxon>
        <taxon>Pezizomycotina</taxon>
        <taxon>Dothideomycetes</taxon>
        <taxon>Dothideomycetidae</taxon>
        <taxon>Mycosphaerellales</taxon>
        <taxon>Teratosphaeriaceae</taxon>
        <taxon>Oleoguttula</taxon>
    </lineage>
</organism>
<reference evidence="3 4" key="1">
    <citation type="submission" date="2021-11" db="EMBL/GenBank/DDBJ databases">
        <title>Black yeast isolated from Biological Soil Crust.</title>
        <authorList>
            <person name="Kurbessoian T."/>
        </authorList>
    </citation>
    <scope>NUCLEOTIDE SEQUENCE [LARGE SCALE GENOMIC DNA]</scope>
    <source>
        <strain evidence="3 4">CCFEE 5522</strain>
    </source>
</reference>
<dbReference type="Gene3D" id="3.20.180.10">
    <property type="entry name" value="PNP-oxidase-like"/>
    <property type="match status" value="1"/>
</dbReference>
<dbReference type="EMBL" id="JAVFHQ010000009">
    <property type="protein sequence ID" value="KAK4548049.1"/>
    <property type="molecule type" value="Genomic_DNA"/>
</dbReference>
<evidence type="ECO:0000259" key="2">
    <source>
        <dbReference type="Pfam" id="PF10615"/>
    </source>
</evidence>